<gene>
    <name evidence="1" type="ORF">EYZ11_007805</name>
</gene>
<name>A0A4S3JEC0_9EURO</name>
<protein>
    <submittedName>
        <fullName evidence="1">Uncharacterized protein</fullName>
    </submittedName>
</protein>
<accession>A0A4S3JEC0</accession>
<dbReference type="Proteomes" id="UP000308092">
    <property type="component" value="Unassembled WGS sequence"/>
</dbReference>
<dbReference type="STRING" id="1220188.A0A4S3JEC0"/>
<keyword evidence="2" id="KW-1185">Reference proteome</keyword>
<dbReference type="EMBL" id="SOSA01000313">
    <property type="protein sequence ID" value="THC92728.1"/>
    <property type="molecule type" value="Genomic_DNA"/>
</dbReference>
<organism evidence="1 2">
    <name type="scientific">Aspergillus tanneri</name>
    <dbReference type="NCBI Taxonomy" id="1220188"/>
    <lineage>
        <taxon>Eukaryota</taxon>
        <taxon>Fungi</taxon>
        <taxon>Dikarya</taxon>
        <taxon>Ascomycota</taxon>
        <taxon>Pezizomycotina</taxon>
        <taxon>Eurotiomycetes</taxon>
        <taxon>Eurotiomycetidae</taxon>
        <taxon>Eurotiales</taxon>
        <taxon>Aspergillaceae</taxon>
        <taxon>Aspergillus</taxon>
        <taxon>Aspergillus subgen. Circumdati</taxon>
    </lineage>
</organism>
<comment type="caution">
    <text evidence="1">The sequence shown here is derived from an EMBL/GenBank/DDBJ whole genome shotgun (WGS) entry which is preliminary data.</text>
</comment>
<dbReference type="AlphaFoldDB" id="A0A4S3JEC0"/>
<evidence type="ECO:0000313" key="2">
    <source>
        <dbReference type="Proteomes" id="UP000308092"/>
    </source>
</evidence>
<evidence type="ECO:0000313" key="1">
    <source>
        <dbReference type="EMBL" id="THC92728.1"/>
    </source>
</evidence>
<reference evidence="1 2" key="1">
    <citation type="submission" date="2019-03" db="EMBL/GenBank/DDBJ databases">
        <title>The genome sequence of a newly discovered highly antifungal drug resistant Aspergillus species, Aspergillus tanneri NIH 1004.</title>
        <authorList>
            <person name="Mounaud S."/>
            <person name="Singh I."/>
            <person name="Joardar V."/>
            <person name="Pakala S."/>
            <person name="Pakala S."/>
            <person name="Venepally P."/>
            <person name="Hoover J."/>
            <person name="Nierman W."/>
            <person name="Chung J."/>
            <person name="Losada L."/>
        </authorList>
    </citation>
    <scope>NUCLEOTIDE SEQUENCE [LARGE SCALE GENOMIC DNA]</scope>
    <source>
        <strain evidence="1 2">NIH1004</strain>
    </source>
</reference>
<proteinExistence type="predicted"/>
<sequence length="182" mass="20611">MHPYPSLHLQNFANISTYVREPEFHVFEIESAYKTMLVDLPKLRRLVDKTTGEIAAAEAAMYGMLLAFAIILNRMLREFDPDDVVILQNSGCLFDQLMSLAHEACRHRPIGASYMPLCLVAAWAASTDASQRVQAEAMIADYQSDFKEVRWLEMAVWLARKLDTLRLKLAPLGFVGNVGEIY</sequence>
<dbReference type="VEuPathDB" id="FungiDB:EYZ11_007805"/>